<feature type="region of interest" description="Disordered" evidence="1">
    <location>
        <begin position="299"/>
        <end position="322"/>
    </location>
</feature>
<evidence type="ECO:0000313" key="3">
    <source>
        <dbReference type="Proteomes" id="UP000050964"/>
    </source>
</evidence>
<name>A0A837RGS8_9LACO</name>
<dbReference type="EMBL" id="AZDB01000044">
    <property type="protein sequence ID" value="KRK41343.1"/>
    <property type="molecule type" value="Genomic_DNA"/>
</dbReference>
<protein>
    <submittedName>
        <fullName evidence="2">Phage-related minor capsid protein (Gpg protein)</fullName>
    </submittedName>
</protein>
<dbReference type="Proteomes" id="UP000050964">
    <property type="component" value="Unassembled WGS sequence"/>
</dbReference>
<comment type="caution">
    <text evidence="2">The sequence shown here is derived from an EMBL/GenBank/DDBJ whole genome shotgun (WGS) entry which is preliminary data.</text>
</comment>
<reference evidence="2 3" key="1">
    <citation type="journal article" date="2015" name="Genome Announc.">
        <title>Expanding the biotechnology potential of lactobacilli through comparative genomics of 213 strains and associated genera.</title>
        <authorList>
            <person name="Sun Z."/>
            <person name="Harris H.M."/>
            <person name="McCann A."/>
            <person name="Guo C."/>
            <person name="Argimon S."/>
            <person name="Zhang W."/>
            <person name="Yang X."/>
            <person name="Jeffery I.B."/>
            <person name="Cooney J.C."/>
            <person name="Kagawa T.F."/>
            <person name="Liu W."/>
            <person name="Song Y."/>
            <person name="Salvetti E."/>
            <person name="Wrobel A."/>
            <person name="Rasinkangas P."/>
            <person name="Parkhill J."/>
            <person name="Rea M.C."/>
            <person name="O'Sullivan O."/>
            <person name="Ritari J."/>
            <person name="Douillard F.P."/>
            <person name="Paul Ross R."/>
            <person name="Yang R."/>
            <person name="Briner A.E."/>
            <person name="Felis G.E."/>
            <person name="de Vos W.M."/>
            <person name="Barrangou R."/>
            <person name="Klaenhammer T.R."/>
            <person name="Caufield P.W."/>
            <person name="Cui Y."/>
            <person name="Zhang H."/>
            <person name="O'Toole P.W."/>
        </authorList>
    </citation>
    <scope>NUCLEOTIDE SEQUENCE [LARGE SCALE GENOMIC DNA]</scope>
    <source>
        <strain evidence="2 3">JCM 15951</strain>
    </source>
</reference>
<accession>A0A837RGS8</accession>
<gene>
    <name evidence="2" type="ORF">FD26_GL001545</name>
</gene>
<dbReference type="AlphaFoldDB" id="A0A837RGS8"/>
<proteinExistence type="predicted"/>
<organism evidence="2 3">
    <name type="scientific">Companilactobacillus crustorum JCM 15951</name>
    <dbReference type="NCBI Taxonomy" id="1423737"/>
    <lineage>
        <taxon>Bacteria</taxon>
        <taxon>Bacillati</taxon>
        <taxon>Bacillota</taxon>
        <taxon>Bacilli</taxon>
        <taxon>Lactobacillales</taxon>
        <taxon>Lactobacillaceae</taxon>
        <taxon>Companilactobacillus</taxon>
    </lineage>
</organism>
<evidence type="ECO:0000256" key="1">
    <source>
        <dbReference type="SAM" id="MobiDB-lite"/>
    </source>
</evidence>
<evidence type="ECO:0000313" key="2">
    <source>
        <dbReference type="EMBL" id="KRK41343.1"/>
    </source>
</evidence>
<sequence length="355" mass="37804">MLKNDPVLGGRLLQPGRSVEIPAMNDLSGDADEWNDTNDIQTNGVDSAMEYGIKMYQSKSFGNTDWGDLISGASTQQKIANCFGNWWTRQDTKILLDTVKATFNNTDIATAKTYGVGSEKELSASDFVKALARMGDVMDNTLSTLVVNSAAYSEMREQQLIEYLQPAGAATLIATYQGMSIIQDDSIPVASDGTTYALIFGPGAIDYATATPTNSLVVQRDEFQKGGMVAIIQKRVVTCHVAGTDVDLTQTKPDTYLADLAAGTKPLFQVSYDPRNIQLVKYGFKVGTDYVVPTINSPKAKASGVSGSSSTSGKSLRKSSSSSANNLSMAATIKSAFSAVIASTSLFAIAAARLI</sequence>